<sequence length="125" mass="13262">MSEPTRPSSELRRDVDAALGARHDLGPDYEDAVAASLADRVEEIVAQRTAQVVATPEERQHARDEEKATGDGRFFIALASLGAGIPITGIVHDSIISTAIAWAGIVGINVAAALRGRRPRRPDVG</sequence>
<protein>
    <submittedName>
        <fullName evidence="2">Uncharacterized protein</fullName>
    </submittedName>
</protein>
<evidence type="ECO:0000313" key="2">
    <source>
        <dbReference type="EMBL" id="MBB3328596.1"/>
    </source>
</evidence>
<reference evidence="2 3" key="1">
    <citation type="submission" date="2020-08" db="EMBL/GenBank/DDBJ databases">
        <title>Sequencing the genomes of 1000 actinobacteria strains.</title>
        <authorList>
            <person name="Klenk H.-P."/>
        </authorList>
    </citation>
    <scope>NUCLEOTIDE SEQUENCE [LARGE SCALE GENOMIC DNA]</scope>
    <source>
        <strain evidence="2 3">DSM 11053</strain>
    </source>
</reference>
<keyword evidence="1" id="KW-1133">Transmembrane helix</keyword>
<dbReference type="EMBL" id="JACHZG010000001">
    <property type="protein sequence ID" value="MBB3328596.1"/>
    <property type="molecule type" value="Genomic_DNA"/>
</dbReference>
<organism evidence="2 3">
    <name type="scientific">Microlunatus antarcticus</name>
    <dbReference type="NCBI Taxonomy" id="53388"/>
    <lineage>
        <taxon>Bacteria</taxon>
        <taxon>Bacillati</taxon>
        <taxon>Actinomycetota</taxon>
        <taxon>Actinomycetes</taxon>
        <taxon>Propionibacteriales</taxon>
        <taxon>Propionibacteriaceae</taxon>
        <taxon>Microlunatus</taxon>
    </lineage>
</organism>
<evidence type="ECO:0000313" key="3">
    <source>
        <dbReference type="Proteomes" id="UP000565572"/>
    </source>
</evidence>
<keyword evidence="1" id="KW-0812">Transmembrane</keyword>
<keyword evidence="3" id="KW-1185">Reference proteome</keyword>
<evidence type="ECO:0000256" key="1">
    <source>
        <dbReference type="SAM" id="Phobius"/>
    </source>
</evidence>
<proteinExistence type="predicted"/>
<gene>
    <name evidence="2" type="ORF">FHX39_003540</name>
</gene>
<comment type="caution">
    <text evidence="2">The sequence shown here is derived from an EMBL/GenBank/DDBJ whole genome shotgun (WGS) entry which is preliminary data.</text>
</comment>
<keyword evidence="1" id="KW-0472">Membrane</keyword>
<feature type="transmembrane region" description="Helical" evidence="1">
    <location>
        <begin position="72"/>
        <end position="89"/>
    </location>
</feature>
<name>A0A7W5P968_9ACTN</name>
<dbReference type="RefSeq" id="WP_183340560.1">
    <property type="nucleotide sequence ID" value="NZ_JACHZG010000001.1"/>
</dbReference>
<dbReference type="AlphaFoldDB" id="A0A7W5P968"/>
<accession>A0A7W5P968</accession>
<feature type="transmembrane region" description="Helical" evidence="1">
    <location>
        <begin position="95"/>
        <end position="114"/>
    </location>
</feature>
<dbReference type="Proteomes" id="UP000565572">
    <property type="component" value="Unassembled WGS sequence"/>
</dbReference>